<evidence type="ECO:0008006" key="3">
    <source>
        <dbReference type="Google" id="ProtNLM"/>
    </source>
</evidence>
<dbReference type="RefSeq" id="WP_087185642.1">
    <property type="nucleotide sequence ID" value="NZ_NFHO01000001.1"/>
</dbReference>
<gene>
    <name evidence="1" type="ORF">B5G21_00865</name>
</gene>
<dbReference type="EMBL" id="NFHO01000001">
    <property type="protein sequence ID" value="OUN44524.1"/>
    <property type="molecule type" value="Genomic_DNA"/>
</dbReference>
<dbReference type="STRING" id="1118060.GCA_000311845_00935"/>
<dbReference type="Gene3D" id="3.40.960.10">
    <property type="entry name" value="VSR Endonuclease"/>
    <property type="match status" value="1"/>
</dbReference>
<dbReference type="eggNOG" id="COG2852">
    <property type="taxonomic scope" value="Bacteria"/>
</dbReference>
<proteinExistence type="predicted"/>
<accession>A0A1Y3U701</accession>
<organism evidence="1 2">
    <name type="scientific">Enorma massiliensis</name>
    <dbReference type="NCBI Taxonomy" id="1472761"/>
    <lineage>
        <taxon>Bacteria</taxon>
        <taxon>Bacillati</taxon>
        <taxon>Actinomycetota</taxon>
        <taxon>Coriobacteriia</taxon>
        <taxon>Coriobacteriales</taxon>
        <taxon>Coriobacteriaceae</taxon>
        <taxon>Enorma</taxon>
    </lineage>
</organism>
<sequence>MMAKGGEILGCQGQSAIIIGGATALELIRREDLAPLIAYSERVSARALACKIVAPTQQQAARLLDAFGCSAPLHCVVEDTGDRRRGALRCQILRPVRQGDVIMLDRGLYLLSPELLYLQLSRGMDVAQLWMLASELTVRYGLDTRAEVSRQHIHRASAAHSKRFEEADCSLSVSEQADGDSNSLFERAPLTTPEALRTVVESAGHGPRSLSHRVASLVLGGARSPKEAQLAALLALPRRLGGRGISGMELNHVFELPRQAQVIAGRRAVEGDLYIPGIRRNIEYDSEQHHSYSEQRDRDIRKANALRAIGVDVRTVTRTQLYTWNVFNALADSLARGTVDRARPVTASLKTLQYELWHNLLVRDEERD</sequence>
<keyword evidence="2" id="KW-1185">Reference proteome</keyword>
<evidence type="ECO:0000313" key="2">
    <source>
        <dbReference type="Proteomes" id="UP000196560"/>
    </source>
</evidence>
<reference evidence="2" key="1">
    <citation type="submission" date="2017-04" db="EMBL/GenBank/DDBJ databases">
        <title>Function of individual gut microbiota members based on whole genome sequencing of pure cultures obtained from chicken caecum.</title>
        <authorList>
            <person name="Medvecky M."/>
            <person name="Cejkova D."/>
            <person name="Polansky O."/>
            <person name="Karasova D."/>
            <person name="Kubasova T."/>
            <person name="Cizek A."/>
            <person name="Rychlik I."/>
        </authorList>
    </citation>
    <scope>NUCLEOTIDE SEQUENCE [LARGE SCALE GENOMIC DNA]</scope>
    <source>
        <strain evidence="2">An70</strain>
    </source>
</reference>
<dbReference type="AlphaFoldDB" id="A0A1Y3U701"/>
<protein>
    <recommendedName>
        <fullName evidence="3">DUF559 domain-containing protein</fullName>
    </recommendedName>
</protein>
<comment type="caution">
    <text evidence="1">The sequence shown here is derived from an EMBL/GenBank/DDBJ whole genome shotgun (WGS) entry which is preliminary data.</text>
</comment>
<dbReference type="Proteomes" id="UP000196560">
    <property type="component" value="Unassembled WGS sequence"/>
</dbReference>
<name>A0A1Y3U701_9ACTN</name>
<evidence type="ECO:0000313" key="1">
    <source>
        <dbReference type="EMBL" id="OUN44524.1"/>
    </source>
</evidence>